<keyword evidence="2" id="KW-1185">Reference proteome</keyword>
<reference evidence="1 2" key="1">
    <citation type="submission" date="2015-10" db="EMBL/GenBank/DDBJ databases">
        <title>Genome analyses suggest a sexual origin of heterokaryosis in a supposedly ancient asexual fungus.</title>
        <authorList>
            <person name="Ropars J."/>
            <person name="Sedzielewska K."/>
            <person name="Noel J."/>
            <person name="Charron P."/>
            <person name="Farinelli L."/>
            <person name="Marton T."/>
            <person name="Kruger M."/>
            <person name="Pelin A."/>
            <person name="Brachmann A."/>
            <person name="Corradi N."/>
        </authorList>
    </citation>
    <scope>NUCLEOTIDE SEQUENCE [LARGE SCALE GENOMIC DNA]</scope>
    <source>
        <strain evidence="1 2">A4</strain>
    </source>
</reference>
<comment type="caution">
    <text evidence="1">The sequence shown here is derived from an EMBL/GenBank/DDBJ whole genome shotgun (WGS) entry which is preliminary data.</text>
</comment>
<dbReference type="EMBL" id="LLXI01000077">
    <property type="protein sequence ID" value="PKY39807.1"/>
    <property type="molecule type" value="Genomic_DNA"/>
</dbReference>
<dbReference type="VEuPathDB" id="FungiDB:RhiirFUN_020027"/>
<proteinExistence type="predicted"/>
<accession>A0A2I1FZL4</accession>
<evidence type="ECO:0000313" key="1">
    <source>
        <dbReference type="EMBL" id="PKY39807.1"/>
    </source>
</evidence>
<dbReference type="VEuPathDB" id="FungiDB:FUN_013496"/>
<protein>
    <submittedName>
        <fullName evidence="1">Uncharacterized protein</fullName>
    </submittedName>
</protein>
<name>A0A2I1FZL4_9GLOM</name>
<sequence length="402" mass="45912">MFFLKYGLDILVDNTQLSEFSDPVKDCREYVSTTPSYVRHDTGKKTYSTHNWFVSVPKSGLQFSIRIWSCVATRQNPILAVVFIDGMSDFILHLLDSNSVERIDTFTDKDNKMSYFLKFNPTLWIDGNDMRNSANNLSESHSKFGGMGCVSVYFYKAVRGLKSPEIPNYTLQQIPLNENKGPIHGINITTAFVEKTGSLMGQTHTEPYIGWKPDGQALAALHLHYRPTYWLKLSEIIPESLFSYQKLNWYPENANKKNSHLEYNHNSSPSDQLRSVKVEKCTEHRDSDVQTPQDKIFDINLLYTENSVNVVNSLSNPLVPNSSFKQEPSNIEFQKQGKKSDINDIEIKVEKVKNEDKSNGKRIEGKGVIQTLGKRESMNTNEIIDLSNKKSCKWVAIKCENI</sequence>
<dbReference type="VEuPathDB" id="FungiDB:RhiirA1_437739"/>
<gene>
    <name evidence="1" type="ORF">RhiirA4_440302</name>
</gene>
<evidence type="ECO:0000313" key="2">
    <source>
        <dbReference type="Proteomes" id="UP000234323"/>
    </source>
</evidence>
<organism evidence="1 2">
    <name type="scientific">Rhizophagus irregularis</name>
    <dbReference type="NCBI Taxonomy" id="588596"/>
    <lineage>
        <taxon>Eukaryota</taxon>
        <taxon>Fungi</taxon>
        <taxon>Fungi incertae sedis</taxon>
        <taxon>Mucoromycota</taxon>
        <taxon>Glomeromycotina</taxon>
        <taxon>Glomeromycetes</taxon>
        <taxon>Glomerales</taxon>
        <taxon>Glomeraceae</taxon>
        <taxon>Rhizophagus</taxon>
    </lineage>
</organism>
<dbReference type="AlphaFoldDB" id="A0A2I1FZL4"/>
<dbReference type="Proteomes" id="UP000234323">
    <property type="component" value="Unassembled WGS sequence"/>
</dbReference>